<dbReference type="InterPro" id="IPR002931">
    <property type="entry name" value="Transglutaminase-like"/>
</dbReference>
<dbReference type="PANTHER" id="PTHR33490:SF3">
    <property type="entry name" value="CONSERVED INTEGRAL MEMBRANE PROTEIN"/>
    <property type="match status" value="1"/>
</dbReference>
<feature type="transmembrane region" description="Helical" evidence="1">
    <location>
        <begin position="155"/>
        <end position="179"/>
    </location>
</feature>
<keyword evidence="1" id="KW-1133">Transmembrane helix</keyword>
<evidence type="ECO:0000313" key="3">
    <source>
        <dbReference type="EMBL" id="MBP2021924.1"/>
    </source>
</evidence>
<feature type="transmembrane region" description="Helical" evidence="1">
    <location>
        <begin position="55"/>
        <end position="76"/>
    </location>
</feature>
<dbReference type="SUPFAM" id="SSF54001">
    <property type="entry name" value="Cysteine proteinases"/>
    <property type="match status" value="1"/>
</dbReference>
<evidence type="ECO:0000313" key="4">
    <source>
        <dbReference type="Proteomes" id="UP001519308"/>
    </source>
</evidence>
<keyword evidence="1" id="KW-0812">Transmembrane</keyword>
<dbReference type="InterPro" id="IPR038765">
    <property type="entry name" value="Papain-like_cys_pep_sf"/>
</dbReference>
<accession>A0ABS4K2B6</accession>
<gene>
    <name evidence="3" type="ORF">J2Z44_001720</name>
</gene>
<dbReference type="Proteomes" id="UP001519308">
    <property type="component" value="Unassembled WGS sequence"/>
</dbReference>
<dbReference type="RefSeq" id="WP_021281368.1">
    <property type="nucleotide sequence ID" value="NZ_JAGGLL010000011.1"/>
</dbReference>
<dbReference type="Gene3D" id="3.10.620.30">
    <property type="match status" value="1"/>
</dbReference>
<proteinExistence type="predicted"/>
<feature type="transmembrane region" description="Helical" evidence="1">
    <location>
        <begin position="20"/>
        <end position="43"/>
    </location>
</feature>
<dbReference type="PANTHER" id="PTHR33490">
    <property type="entry name" value="BLR5614 PROTEIN-RELATED"/>
    <property type="match status" value="1"/>
</dbReference>
<feature type="domain" description="Transglutaminase-like" evidence="2">
    <location>
        <begin position="322"/>
        <end position="384"/>
    </location>
</feature>
<sequence length="409" mass="45636">MSTNILSTITSDIFTLFNGVNLISLMIYTVLLYPLVIGFLFKLNSDALLNTIKSLFSTLALLLSLMISSTIVKGVFISDKYGIMDYINTKAGPSISALIQNRPQIFMGTILVILIVIIHQLLKLLIHLISEIGLSPLLQALDNLIKKGGGVLRRIFGVIFQIPRALCYAIILTFLLNYISMLNVSKNLDTTLENSKIYNYFSEKAVMPITKSKLAKSLPNIVGDSFKISNNEKQAIDLSNLGLDNIGSNELVYYNGVTLAQGVKSNDEINATGVTIAAKERNTYDKAKKIYEWVGSKITYDHDKAVQVMSNNRNIESGAIPTFYSKKGVCFDYACLFVAMARANGMKVRLIVGEGFNGKTWISHAWNEVYIPEEDRWVNVDPTFYIGGNYFDNEGFNLEHKNRKVAGEW</sequence>
<name>A0ABS4K2B6_9CLOT</name>
<protein>
    <recommendedName>
        <fullName evidence="2">Transglutaminase-like domain-containing protein</fullName>
    </recommendedName>
</protein>
<evidence type="ECO:0000256" key="1">
    <source>
        <dbReference type="SAM" id="Phobius"/>
    </source>
</evidence>
<feature type="transmembrane region" description="Helical" evidence="1">
    <location>
        <begin position="105"/>
        <end position="126"/>
    </location>
</feature>
<comment type="caution">
    <text evidence="3">The sequence shown here is derived from an EMBL/GenBank/DDBJ whole genome shotgun (WGS) entry which is preliminary data.</text>
</comment>
<keyword evidence="1" id="KW-0472">Membrane</keyword>
<dbReference type="Pfam" id="PF01841">
    <property type="entry name" value="Transglut_core"/>
    <property type="match status" value="1"/>
</dbReference>
<evidence type="ECO:0000259" key="2">
    <source>
        <dbReference type="SMART" id="SM00460"/>
    </source>
</evidence>
<keyword evidence="4" id="KW-1185">Reference proteome</keyword>
<dbReference type="SMART" id="SM00460">
    <property type="entry name" value="TGc"/>
    <property type="match status" value="1"/>
</dbReference>
<reference evidence="3 4" key="1">
    <citation type="submission" date="2021-03" db="EMBL/GenBank/DDBJ databases">
        <title>Genomic Encyclopedia of Type Strains, Phase IV (KMG-IV): sequencing the most valuable type-strain genomes for metagenomic binning, comparative biology and taxonomic classification.</title>
        <authorList>
            <person name="Goeker M."/>
        </authorList>
    </citation>
    <scope>NUCLEOTIDE SEQUENCE [LARGE SCALE GENOMIC DNA]</scope>
    <source>
        <strain evidence="3 4">DSM 28650</strain>
    </source>
</reference>
<organism evidence="3 4">
    <name type="scientific">Clostridium punense</name>
    <dbReference type="NCBI Taxonomy" id="1054297"/>
    <lineage>
        <taxon>Bacteria</taxon>
        <taxon>Bacillati</taxon>
        <taxon>Bacillota</taxon>
        <taxon>Clostridia</taxon>
        <taxon>Eubacteriales</taxon>
        <taxon>Clostridiaceae</taxon>
        <taxon>Clostridium</taxon>
    </lineage>
</organism>
<dbReference type="EMBL" id="JAGGLL010000011">
    <property type="protein sequence ID" value="MBP2021924.1"/>
    <property type="molecule type" value="Genomic_DNA"/>
</dbReference>